<evidence type="ECO:0000256" key="1">
    <source>
        <dbReference type="SAM" id="SignalP"/>
    </source>
</evidence>
<feature type="signal peptide" evidence="1">
    <location>
        <begin position="1"/>
        <end position="20"/>
    </location>
</feature>
<feature type="chain" id="PRO_5042076111" evidence="1">
    <location>
        <begin position="21"/>
        <end position="176"/>
    </location>
</feature>
<dbReference type="EMBL" id="JAKKPZ010000021">
    <property type="protein sequence ID" value="KAI1711560.1"/>
    <property type="molecule type" value="Genomic_DNA"/>
</dbReference>
<dbReference type="PANTHER" id="PTHR31048">
    <property type="entry name" value="OS03G0233200 PROTEIN"/>
    <property type="match status" value="1"/>
</dbReference>
<dbReference type="Pfam" id="PF00314">
    <property type="entry name" value="Thaumatin"/>
    <property type="match status" value="1"/>
</dbReference>
<dbReference type="PROSITE" id="PS51367">
    <property type="entry name" value="THAUMATIN_2"/>
    <property type="match status" value="1"/>
</dbReference>
<comment type="caution">
    <text evidence="2">The sequence shown here is derived from an EMBL/GenBank/DDBJ whole genome shotgun (WGS) entry which is preliminary data.</text>
</comment>
<organism evidence="2 3">
    <name type="scientific">Ditylenchus destructor</name>
    <dbReference type="NCBI Taxonomy" id="166010"/>
    <lineage>
        <taxon>Eukaryota</taxon>
        <taxon>Metazoa</taxon>
        <taxon>Ecdysozoa</taxon>
        <taxon>Nematoda</taxon>
        <taxon>Chromadorea</taxon>
        <taxon>Rhabditida</taxon>
        <taxon>Tylenchina</taxon>
        <taxon>Tylenchomorpha</taxon>
        <taxon>Sphaerularioidea</taxon>
        <taxon>Anguinidae</taxon>
        <taxon>Anguininae</taxon>
        <taxon>Ditylenchus</taxon>
    </lineage>
</organism>
<dbReference type="PRINTS" id="PR00347">
    <property type="entry name" value="THAUMATIN"/>
</dbReference>
<evidence type="ECO:0000313" key="3">
    <source>
        <dbReference type="Proteomes" id="UP001201812"/>
    </source>
</evidence>
<gene>
    <name evidence="2" type="ORF">DdX_10022</name>
</gene>
<dbReference type="InterPro" id="IPR001938">
    <property type="entry name" value="Thaumatin"/>
</dbReference>
<keyword evidence="3" id="KW-1185">Reference proteome</keyword>
<dbReference type="SUPFAM" id="SSF49870">
    <property type="entry name" value="Osmotin, thaumatin-like protein"/>
    <property type="match status" value="1"/>
</dbReference>
<name>A0AAD4MYH2_9BILA</name>
<dbReference type="SMART" id="SM00205">
    <property type="entry name" value="THN"/>
    <property type="match status" value="1"/>
</dbReference>
<sequence>MGKFQYISLTILVSALGSNAVKFTIVNNCEKKVWPGWMAEGKPLVDGGGAELAPGESKTIEIPDGTASARIWPRTGCTGADGSLKCETGDCGPNIKCNGAGGAPPASLAEFTLAKDKSGQDTYDTSYVDGYNEARKKEIMLLRQLFGQFDCYCKRCLVDPYIQATSPSEPAQLPGH</sequence>
<reference evidence="2" key="1">
    <citation type="submission" date="2022-01" db="EMBL/GenBank/DDBJ databases">
        <title>Genome Sequence Resource for Two Populations of Ditylenchus destructor, the Migratory Endoparasitic Phytonematode.</title>
        <authorList>
            <person name="Zhang H."/>
            <person name="Lin R."/>
            <person name="Xie B."/>
        </authorList>
    </citation>
    <scope>NUCLEOTIDE SEQUENCE</scope>
    <source>
        <strain evidence="2">BazhouSP</strain>
    </source>
</reference>
<dbReference type="AlphaFoldDB" id="A0AAD4MYH2"/>
<proteinExistence type="predicted"/>
<dbReference type="Proteomes" id="UP001201812">
    <property type="component" value="Unassembled WGS sequence"/>
</dbReference>
<dbReference type="InterPro" id="IPR037176">
    <property type="entry name" value="Osmotin/thaumatin-like_sf"/>
</dbReference>
<accession>A0AAD4MYH2</accession>
<keyword evidence="1" id="KW-0732">Signal</keyword>
<protein>
    <submittedName>
        <fullName evidence="2">Thaumatin family domain-containing protein</fullName>
    </submittedName>
</protein>
<dbReference type="Gene3D" id="2.60.110.10">
    <property type="entry name" value="Thaumatin"/>
    <property type="match status" value="1"/>
</dbReference>
<evidence type="ECO:0000313" key="2">
    <source>
        <dbReference type="EMBL" id="KAI1711560.1"/>
    </source>
</evidence>